<proteinExistence type="predicted"/>
<dbReference type="InterPro" id="IPR011009">
    <property type="entry name" value="Kinase-like_dom_sf"/>
</dbReference>
<keyword evidence="2" id="KW-1185">Reference proteome</keyword>
<reference evidence="2" key="1">
    <citation type="submission" date="2018-05" db="EMBL/GenBank/DDBJ databases">
        <authorList>
            <person name="Liu B.-T."/>
        </authorList>
    </citation>
    <scope>NUCLEOTIDE SEQUENCE [LARGE SCALE GENOMIC DNA]</scope>
    <source>
        <strain evidence="2">WD6-1</strain>
    </source>
</reference>
<dbReference type="AlphaFoldDB" id="A0A2U2BY47"/>
<dbReference type="PANTHER" id="PTHR43883">
    <property type="entry name" value="SLR0207 PROTEIN"/>
    <property type="match status" value="1"/>
</dbReference>
<dbReference type="SUPFAM" id="SSF56112">
    <property type="entry name" value="Protein kinase-like (PK-like)"/>
    <property type="match status" value="1"/>
</dbReference>
<evidence type="ECO:0008006" key="3">
    <source>
        <dbReference type="Google" id="ProtNLM"/>
    </source>
</evidence>
<protein>
    <recommendedName>
        <fullName evidence="3">Aminoglycoside phosphotransferase family enzyme</fullName>
    </recommendedName>
</protein>
<evidence type="ECO:0000313" key="2">
    <source>
        <dbReference type="Proteomes" id="UP000245168"/>
    </source>
</evidence>
<dbReference type="Proteomes" id="UP000245168">
    <property type="component" value="Unassembled WGS sequence"/>
</dbReference>
<name>A0A2U2BY47_9PROT</name>
<dbReference type="InterPro" id="IPR052732">
    <property type="entry name" value="Cell-binding_unc_protein"/>
</dbReference>
<dbReference type="OrthoDB" id="9810277at2"/>
<dbReference type="EMBL" id="QEXV01000001">
    <property type="protein sequence ID" value="PWE18945.1"/>
    <property type="molecule type" value="Genomic_DNA"/>
</dbReference>
<dbReference type="PANTHER" id="PTHR43883:SF1">
    <property type="entry name" value="GLUCONOKINASE"/>
    <property type="match status" value="1"/>
</dbReference>
<sequence length="336" mass="37356">MDDKVAFLSAPSAYGAGASPVDVRETHMSWVFLVGDDVFKLKKPVKYPFLDFSTLVAREADCRDEVRLNRRLAPDVYLGVRALTREPGGGLAINGQGETVDWLVHMRRLPEARMLDAVIAAGGPGEAEIDGVGALLTDFYAGLEPADIAPDAYVQRFRDQHAEDWAVLEQRAFAVDGTRLDALGAAIEGFLEREGDLLERRVREGRVVEGHGDLRPEHVCLIDPPVVIDCLEFNRSLRLVDPFDDLACLHVECERQGADWIGPRLMAAAGRRLDDEPPRRLLDFYTATRACLRARLALAHLLEPNPRTPERWPMMARGYLDIAEAAARRLNGRAAR</sequence>
<comment type="caution">
    <text evidence="1">The sequence shown here is derived from an EMBL/GenBank/DDBJ whole genome shotgun (WGS) entry which is preliminary data.</text>
</comment>
<gene>
    <name evidence="1" type="ORF">DDZ18_03235</name>
</gene>
<accession>A0A2U2BY47</accession>
<organism evidence="1 2">
    <name type="scientific">Marinicauda salina</name>
    <dbReference type="NCBI Taxonomy" id="2135793"/>
    <lineage>
        <taxon>Bacteria</taxon>
        <taxon>Pseudomonadati</taxon>
        <taxon>Pseudomonadota</taxon>
        <taxon>Alphaproteobacteria</taxon>
        <taxon>Maricaulales</taxon>
        <taxon>Maricaulaceae</taxon>
        <taxon>Marinicauda</taxon>
    </lineage>
</organism>
<evidence type="ECO:0000313" key="1">
    <source>
        <dbReference type="EMBL" id="PWE18945.1"/>
    </source>
</evidence>